<evidence type="ECO:0000313" key="11">
    <source>
        <dbReference type="Proteomes" id="UP000254866"/>
    </source>
</evidence>
<evidence type="ECO:0008006" key="12">
    <source>
        <dbReference type="Google" id="ProtNLM"/>
    </source>
</evidence>
<evidence type="ECO:0000256" key="6">
    <source>
        <dbReference type="ARBA" id="ARBA00037968"/>
    </source>
</evidence>
<dbReference type="EMBL" id="NPIC01000012">
    <property type="protein sequence ID" value="RDL31328.1"/>
    <property type="molecule type" value="Genomic_DNA"/>
</dbReference>
<keyword evidence="11" id="KW-1185">Reference proteome</keyword>
<dbReference type="GO" id="GO:0016020">
    <property type="term" value="C:membrane"/>
    <property type="evidence" value="ECO:0007669"/>
    <property type="project" value="UniProtKB-SubCell"/>
</dbReference>
<feature type="transmembrane region" description="Helical" evidence="7">
    <location>
        <begin position="425"/>
        <end position="447"/>
    </location>
</feature>
<proteinExistence type="inferred from homology"/>
<feature type="transmembrane region" description="Helical" evidence="7">
    <location>
        <begin position="459"/>
        <end position="479"/>
    </location>
</feature>
<organism evidence="10 11">
    <name type="scientific">Venustampulla echinocandica</name>
    <dbReference type="NCBI Taxonomy" id="2656787"/>
    <lineage>
        <taxon>Eukaryota</taxon>
        <taxon>Fungi</taxon>
        <taxon>Dikarya</taxon>
        <taxon>Ascomycota</taxon>
        <taxon>Pezizomycotina</taxon>
        <taxon>Leotiomycetes</taxon>
        <taxon>Helotiales</taxon>
        <taxon>Pleuroascaceae</taxon>
        <taxon>Venustampulla</taxon>
    </lineage>
</organism>
<evidence type="ECO:0000256" key="4">
    <source>
        <dbReference type="ARBA" id="ARBA00022989"/>
    </source>
</evidence>
<feature type="domain" description="DUF2264" evidence="8">
    <location>
        <begin position="535"/>
        <end position="915"/>
    </location>
</feature>
<dbReference type="InterPro" id="IPR049349">
    <property type="entry name" value="DUF2264_N"/>
</dbReference>
<reference evidence="10 11" key="1">
    <citation type="journal article" date="2018" name="IMA Fungus">
        <title>IMA Genome-F 9: Draft genome sequence of Annulohypoxylon stygium, Aspergillus mulundensis, Berkeleyomyces basicola (syn. Thielaviopsis basicola), Ceratocystis smalleyi, two Cercospora beticola strains, Coleophoma cylindrospora, Fusarium fracticaudum, Phialophora cf. hyalina, and Morchella septimelata.</title>
        <authorList>
            <person name="Wingfield B.D."/>
            <person name="Bills G.F."/>
            <person name="Dong Y."/>
            <person name="Huang W."/>
            <person name="Nel W.J."/>
            <person name="Swalarsk-Parry B.S."/>
            <person name="Vaghefi N."/>
            <person name="Wilken P.M."/>
            <person name="An Z."/>
            <person name="de Beer Z.W."/>
            <person name="De Vos L."/>
            <person name="Chen L."/>
            <person name="Duong T.A."/>
            <person name="Gao Y."/>
            <person name="Hammerbacher A."/>
            <person name="Kikkert J.R."/>
            <person name="Li Y."/>
            <person name="Li H."/>
            <person name="Li K."/>
            <person name="Li Q."/>
            <person name="Liu X."/>
            <person name="Ma X."/>
            <person name="Naidoo K."/>
            <person name="Pethybridge S.J."/>
            <person name="Sun J."/>
            <person name="Steenkamp E.T."/>
            <person name="van der Nest M.A."/>
            <person name="van Wyk S."/>
            <person name="Wingfield M.J."/>
            <person name="Xiong C."/>
            <person name="Yue Q."/>
            <person name="Zhang X."/>
        </authorList>
    </citation>
    <scope>NUCLEOTIDE SEQUENCE [LARGE SCALE GENOMIC DNA]</scope>
    <source>
        <strain evidence="10 11">BP 5553</strain>
    </source>
</reference>
<keyword evidence="4 7" id="KW-1133">Transmembrane helix</keyword>
<feature type="transmembrane region" description="Helical" evidence="7">
    <location>
        <begin position="369"/>
        <end position="387"/>
    </location>
</feature>
<dbReference type="Pfam" id="PF20938">
    <property type="entry name" value="DUF2264_C"/>
    <property type="match status" value="1"/>
</dbReference>
<evidence type="ECO:0000256" key="3">
    <source>
        <dbReference type="ARBA" id="ARBA00022692"/>
    </source>
</evidence>
<dbReference type="Proteomes" id="UP000254866">
    <property type="component" value="Unassembled WGS sequence"/>
</dbReference>
<sequence length="1242" mass="138746">MSNRVQDPESEVTAVVAPVIGSTANAPPVRSPWTAWMYVLDWYPSHYSGEERKMLRKLDFFLLSFCSLMFFLKYLDQSNINNAYVSGMKEELELNGNQYSLFGTFYNIGYLVFQIPSMLILSRPGYARWFVPTCEVLWGVLTFSQSRLNSASTIYGTRFLLGILETPVASGSLYILSSWYRPDELFKRAGVWYVSNNIGTMFGGYLQAAAYTNLDGVGGMSGWRWLFIIDGAITVPIAILGYFMFPGLPSSGKPWWLTPEQHAIARKRMEDEGVEESRKFDKATTKAMLKRTLAHWHFYVAVLCYTFFLSSQYPNGQMAIWLKAQAKAGYSWTVPQINTIPTAVSAVSVISCLIATSLCMLYPLWAIMSVVQAVTMFGIVCLLVWFIPDWLKFIAIFCTGFTAAVTPILVPWVNILMKDDSQARAFTTGSMLTFGWAINAFYPIAVFPIIEGPQWTKGYAVEVVFVFMVWLLFMLGQYLHRKELQQAELAHRMEDEEGKIDEDVQIETKLALHHQLAMHRPSGLAGFTDNPFVSREDCKIATHALLTQLKPYISPLGARIRLPVTTGTHFDEVAAQIEGFARPLWAVGALLASESPNDMSSIDPRLRSWITGLIAGTDPANAPGQDGEYWGAIFDEDQRMVELEIIAYALLSAPAVFVPPLPLDLLRPSAQDESNLRARQNLIKYMRSINGKTMPTNNWRFFRILTNLALVKVLGVPYAELKEAMDQDHALLEGFYLSEGWASDGAWSEDGSLNRQADYYSGSFAIQFSQLLYVKFASDLDPDRCAVFRARATEFAGGFWRYFDVNGAAIPFGRSLTYRFSFAAFWSAVVLTDIPLPAPLSLGVVKGLLLRHLRWWAEQPDIFNTDGTLNIGYCYPNMYMSEDYNSPQSPYWCLKTFCAVELPEDHEFWTCEELPHPLAKTNDQTPSARQHVSIRALDAPKHILISAPDHHYLLSSGQFASWPMKATEAKYGKFAYSSEFAFSVPTGPLLEQLAPDSTLAISEDASDSWRVRWKSAGTIMDAAHVHSANGSSTALPTLVNSWSPSKMSCLTVKTTLIPPSDRWPDWHVRIHRITRAAAHVGSRAEQTVLTAEGGFAIAGRRKRDGGALPRLCPHDFRDTKDAAVSEGVVEDGPAALIISSRGASGIIQLYPSSSARGVVLKPDANTNLISPRTLIPTIRQELKFEVATNEVEEVAVLVVAVFAIGVKGVEKVDDIWRRWVDKPVVKFGGSSRELGKEYIMIE</sequence>
<evidence type="ECO:0000256" key="1">
    <source>
        <dbReference type="ARBA" id="ARBA00004141"/>
    </source>
</evidence>
<dbReference type="SUPFAM" id="SSF103473">
    <property type="entry name" value="MFS general substrate transporter"/>
    <property type="match status" value="1"/>
</dbReference>
<dbReference type="InterPro" id="IPR036259">
    <property type="entry name" value="MFS_trans_sf"/>
</dbReference>
<feature type="transmembrane region" description="Helical" evidence="7">
    <location>
        <begin position="155"/>
        <end position="177"/>
    </location>
</feature>
<feature type="transmembrane region" description="Helical" evidence="7">
    <location>
        <begin position="393"/>
        <end position="413"/>
    </location>
</feature>
<evidence type="ECO:0000313" key="10">
    <source>
        <dbReference type="EMBL" id="RDL31328.1"/>
    </source>
</evidence>
<keyword evidence="2" id="KW-0813">Transport</keyword>
<evidence type="ECO:0000256" key="7">
    <source>
        <dbReference type="SAM" id="Phobius"/>
    </source>
</evidence>
<dbReference type="PANTHER" id="PTHR35339:SF2">
    <property type="entry name" value="DUF2264 DOMAIN-CONTAINING PROTEIN-RELATED"/>
    <property type="match status" value="1"/>
</dbReference>
<feature type="transmembrane region" description="Helical" evidence="7">
    <location>
        <begin position="223"/>
        <end position="245"/>
    </location>
</feature>
<dbReference type="GO" id="GO:0022857">
    <property type="term" value="F:transmembrane transporter activity"/>
    <property type="evidence" value="ECO:0007669"/>
    <property type="project" value="InterPro"/>
</dbReference>
<dbReference type="InterPro" id="IPR049237">
    <property type="entry name" value="DUF2264_C"/>
</dbReference>
<evidence type="ECO:0000256" key="5">
    <source>
        <dbReference type="ARBA" id="ARBA00023136"/>
    </source>
</evidence>
<accession>A0A370TB92</accession>
<evidence type="ECO:0000259" key="9">
    <source>
        <dbReference type="Pfam" id="PF20938"/>
    </source>
</evidence>
<feature type="transmembrane region" description="Helical" evidence="7">
    <location>
        <begin position="189"/>
        <end position="211"/>
    </location>
</feature>
<dbReference type="InterPro" id="IPR016624">
    <property type="entry name" value="UCP014753"/>
</dbReference>
<dbReference type="PANTHER" id="PTHR35339">
    <property type="entry name" value="LINALOOL DEHYDRATASE_ISOMERASE DOMAIN-CONTAINING PROTEIN"/>
    <property type="match status" value="1"/>
</dbReference>
<dbReference type="Pfam" id="PF10022">
    <property type="entry name" value="DUF2264"/>
    <property type="match status" value="1"/>
</dbReference>
<comment type="similarity">
    <text evidence="6">Belongs to the major facilitator superfamily. Allantoate permease family.</text>
</comment>
<gene>
    <name evidence="10" type="ORF">BP5553_09537</name>
</gene>
<dbReference type="FunFam" id="1.20.1250.20:FF:000065">
    <property type="entry name" value="Putative MFS pantothenate transporter"/>
    <property type="match status" value="1"/>
</dbReference>
<evidence type="ECO:0000259" key="8">
    <source>
        <dbReference type="Pfam" id="PF10022"/>
    </source>
</evidence>
<dbReference type="Pfam" id="PF07690">
    <property type="entry name" value="MFS_1"/>
    <property type="match status" value="1"/>
</dbReference>
<dbReference type="RefSeq" id="XP_031865459.1">
    <property type="nucleotide sequence ID" value="XM_032018160.1"/>
</dbReference>
<feature type="transmembrane region" description="Helical" evidence="7">
    <location>
        <begin position="296"/>
        <end position="313"/>
    </location>
</feature>
<comment type="caution">
    <text evidence="10">The sequence shown here is derived from an EMBL/GenBank/DDBJ whole genome shotgun (WGS) entry which is preliminary data.</text>
</comment>
<name>A0A370TB92_9HELO</name>
<feature type="domain" description="DUF2264" evidence="9">
    <location>
        <begin position="934"/>
        <end position="1225"/>
    </location>
</feature>
<feature type="transmembrane region" description="Helical" evidence="7">
    <location>
        <begin position="96"/>
        <end position="113"/>
    </location>
</feature>
<comment type="subcellular location">
    <subcellularLocation>
        <location evidence="1">Membrane</location>
        <topology evidence="1">Multi-pass membrane protein</topology>
    </subcellularLocation>
</comment>
<dbReference type="InterPro" id="IPR011701">
    <property type="entry name" value="MFS"/>
</dbReference>
<keyword evidence="5 7" id="KW-0472">Membrane</keyword>
<protein>
    <recommendedName>
        <fullName evidence="12">Major facilitator superfamily (MFS) profile domain-containing protein</fullName>
    </recommendedName>
</protein>
<dbReference type="AlphaFoldDB" id="A0A370TB92"/>
<evidence type="ECO:0000256" key="2">
    <source>
        <dbReference type="ARBA" id="ARBA00022448"/>
    </source>
</evidence>
<dbReference type="Gene3D" id="1.20.1250.20">
    <property type="entry name" value="MFS general substrate transporter like domains"/>
    <property type="match status" value="1"/>
</dbReference>
<keyword evidence="3 7" id="KW-0812">Transmembrane</keyword>
<dbReference type="GeneID" id="43602386"/>
<dbReference type="OrthoDB" id="5150166at2759"/>